<dbReference type="GO" id="GO:0005737">
    <property type="term" value="C:cytoplasm"/>
    <property type="evidence" value="ECO:0007669"/>
    <property type="project" value="InterPro"/>
</dbReference>
<evidence type="ECO:0000313" key="6">
    <source>
        <dbReference type="EMBL" id="RRT88520.1"/>
    </source>
</evidence>
<dbReference type="AlphaFoldDB" id="A0A427BHA5"/>
<reference evidence="6 7" key="1">
    <citation type="submission" date="2018-10" db="EMBL/GenBank/DDBJ databases">
        <title>Transmission dynamics of multidrug resistant bacteria on intensive care unit surfaces.</title>
        <authorList>
            <person name="D'Souza A.W."/>
            <person name="Potter R.F."/>
            <person name="Wallace M."/>
            <person name="Shupe A."/>
            <person name="Patel S."/>
            <person name="Sun S."/>
            <person name="Gul D."/>
            <person name="Kwon J.H."/>
            <person name="Andleeb S."/>
            <person name="Burnham C.-A.D."/>
            <person name="Dantas G."/>
        </authorList>
    </citation>
    <scope>NUCLEOTIDE SEQUENCE [LARGE SCALE GENOMIC DNA]</scope>
    <source>
        <strain evidence="6 7">WF_348</strain>
    </source>
</reference>
<dbReference type="EC" id="2.3.1.30" evidence="5"/>
<evidence type="ECO:0000256" key="3">
    <source>
        <dbReference type="ARBA" id="ARBA00022737"/>
    </source>
</evidence>
<dbReference type="Gene3D" id="2.160.10.10">
    <property type="entry name" value="Hexapeptide repeat proteins"/>
    <property type="match status" value="1"/>
</dbReference>
<dbReference type="InterPro" id="IPR005881">
    <property type="entry name" value="Ser_O-AcTrfase"/>
</dbReference>
<dbReference type="SUPFAM" id="SSF51161">
    <property type="entry name" value="Trimeric LpxA-like enzymes"/>
    <property type="match status" value="1"/>
</dbReference>
<dbReference type="CDD" id="cd03354">
    <property type="entry name" value="LbH_SAT"/>
    <property type="match status" value="1"/>
</dbReference>
<sequence length="183" mass="20447">MMKTIIQKDFYRNFGYWTNSPFLKGFISPGFRFIYCLRKAQQYSTKHPLGLIYRLLLRRYSIKYGYQISAKTEIGAGLNLGHWGTVVVNPKCKIGKNCNIAHGVTLGQTNRGKLKGFPILKDDVWVGTNAVIVGGITIGNNVLIAPNSYVTQDVPDNSIVTGNPMQIISNEKATEGYINNRID</sequence>
<proteinExistence type="inferred from homology"/>
<keyword evidence="4 5" id="KW-0012">Acyltransferase</keyword>
<dbReference type="EMBL" id="RHPO01000041">
    <property type="protein sequence ID" value="RRT88520.1"/>
    <property type="molecule type" value="Genomic_DNA"/>
</dbReference>
<comment type="similarity">
    <text evidence="1 5">Belongs to the transferase hexapeptide repeat family.</text>
</comment>
<dbReference type="Pfam" id="PF00132">
    <property type="entry name" value="Hexapep"/>
    <property type="match status" value="1"/>
</dbReference>
<dbReference type="PIRSF" id="PIRSF000441">
    <property type="entry name" value="CysE"/>
    <property type="match status" value="1"/>
</dbReference>
<dbReference type="InterPro" id="IPR011004">
    <property type="entry name" value="Trimer_LpxA-like_sf"/>
</dbReference>
<evidence type="ECO:0000313" key="7">
    <source>
        <dbReference type="Proteomes" id="UP000267844"/>
    </source>
</evidence>
<dbReference type="Proteomes" id="UP000267844">
    <property type="component" value="Unassembled WGS sequence"/>
</dbReference>
<dbReference type="PROSITE" id="PS00101">
    <property type="entry name" value="HEXAPEP_TRANSFERASES"/>
    <property type="match status" value="1"/>
</dbReference>
<gene>
    <name evidence="6" type="ORF">EGI89_13435</name>
</gene>
<dbReference type="GO" id="GO:0009001">
    <property type="term" value="F:serine O-acetyltransferase activity"/>
    <property type="evidence" value="ECO:0007669"/>
    <property type="project" value="UniProtKB-EC"/>
</dbReference>
<accession>A0A427BHA5</accession>
<dbReference type="InterPro" id="IPR018357">
    <property type="entry name" value="Hexapep_transf_CS"/>
</dbReference>
<evidence type="ECO:0000256" key="5">
    <source>
        <dbReference type="PIRNR" id="PIRNR000441"/>
    </source>
</evidence>
<comment type="catalytic activity">
    <reaction evidence="5">
        <text>L-serine + acetyl-CoA = O-acetyl-L-serine + CoA</text>
        <dbReference type="Rhea" id="RHEA:24560"/>
        <dbReference type="ChEBI" id="CHEBI:33384"/>
        <dbReference type="ChEBI" id="CHEBI:57287"/>
        <dbReference type="ChEBI" id="CHEBI:57288"/>
        <dbReference type="ChEBI" id="CHEBI:58340"/>
        <dbReference type="EC" id="2.3.1.30"/>
    </reaction>
</comment>
<dbReference type="PANTHER" id="PTHR42811">
    <property type="entry name" value="SERINE ACETYLTRANSFERASE"/>
    <property type="match status" value="1"/>
</dbReference>
<organism evidence="6 7">
    <name type="scientific">Empedobacter falsenii</name>
    <dbReference type="NCBI Taxonomy" id="343874"/>
    <lineage>
        <taxon>Bacteria</taxon>
        <taxon>Pseudomonadati</taxon>
        <taxon>Bacteroidota</taxon>
        <taxon>Flavobacteriia</taxon>
        <taxon>Flavobacteriales</taxon>
        <taxon>Weeksellaceae</taxon>
        <taxon>Empedobacter</taxon>
    </lineage>
</organism>
<comment type="caution">
    <text evidence="6">The sequence shown here is derived from an EMBL/GenBank/DDBJ whole genome shotgun (WGS) entry which is preliminary data.</text>
</comment>
<keyword evidence="3" id="KW-0677">Repeat</keyword>
<dbReference type="GO" id="GO:0006535">
    <property type="term" value="P:cysteine biosynthetic process from serine"/>
    <property type="evidence" value="ECO:0007669"/>
    <property type="project" value="InterPro"/>
</dbReference>
<protein>
    <recommendedName>
        <fullName evidence="5">Serine acetyltransferase</fullName>
        <ecNumber evidence="5">2.3.1.30</ecNumber>
    </recommendedName>
</protein>
<name>A0A427BHA5_9FLAO</name>
<dbReference type="InterPro" id="IPR001451">
    <property type="entry name" value="Hexapep"/>
</dbReference>
<evidence type="ECO:0000256" key="4">
    <source>
        <dbReference type="ARBA" id="ARBA00023315"/>
    </source>
</evidence>
<keyword evidence="2 5" id="KW-0808">Transferase</keyword>
<dbReference type="InterPro" id="IPR045304">
    <property type="entry name" value="LbH_SAT"/>
</dbReference>
<evidence type="ECO:0000256" key="2">
    <source>
        <dbReference type="ARBA" id="ARBA00022679"/>
    </source>
</evidence>
<evidence type="ECO:0000256" key="1">
    <source>
        <dbReference type="ARBA" id="ARBA00007274"/>
    </source>
</evidence>